<feature type="domain" description="Ubiquitin-like protease family profile" evidence="5">
    <location>
        <begin position="404"/>
        <end position="537"/>
    </location>
</feature>
<dbReference type="GO" id="GO:0005634">
    <property type="term" value="C:nucleus"/>
    <property type="evidence" value="ECO:0007669"/>
    <property type="project" value="TreeGrafter"/>
</dbReference>
<keyword evidence="2" id="KW-0645">Protease</keyword>
<keyword evidence="3" id="KW-0378">Hydrolase</keyword>
<evidence type="ECO:0000313" key="6">
    <source>
        <dbReference type="EMBL" id="CAD7444799.1"/>
    </source>
</evidence>
<dbReference type="GO" id="GO:0016926">
    <property type="term" value="P:protein desumoylation"/>
    <property type="evidence" value="ECO:0007669"/>
    <property type="project" value="TreeGrafter"/>
</dbReference>
<dbReference type="PANTHER" id="PTHR12606">
    <property type="entry name" value="SENTRIN/SUMO-SPECIFIC PROTEASE"/>
    <property type="match status" value="1"/>
</dbReference>
<evidence type="ECO:0000256" key="4">
    <source>
        <dbReference type="ARBA" id="ARBA00022807"/>
    </source>
</evidence>
<dbReference type="PROSITE" id="PS50600">
    <property type="entry name" value="ULP_PROTEASE"/>
    <property type="match status" value="1"/>
</dbReference>
<gene>
    <name evidence="6" type="ORF">TBIB3V08_LOCUS7165</name>
</gene>
<dbReference type="AlphaFoldDB" id="A0A7R9F2T9"/>
<dbReference type="SUPFAM" id="SSF54001">
    <property type="entry name" value="Cysteine proteinases"/>
    <property type="match status" value="1"/>
</dbReference>
<dbReference type="InterPro" id="IPR038765">
    <property type="entry name" value="Papain-like_cys_pep_sf"/>
</dbReference>
<accession>A0A7R9F2T9</accession>
<dbReference type="EMBL" id="OD566874">
    <property type="protein sequence ID" value="CAD7444799.1"/>
    <property type="molecule type" value="Genomic_DNA"/>
</dbReference>
<evidence type="ECO:0000256" key="1">
    <source>
        <dbReference type="ARBA" id="ARBA00005234"/>
    </source>
</evidence>
<dbReference type="GO" id="GO:0006508">
    <property type="term" value="P:proteolysis"/>
    <property type="evidence" value="ECO:0007669"/>
    <property type="project" value="UniProtKB-KW"/>
</dbReference>
<dbReference type="PANTHER" id="PTHR12606:SF141">
    <property type="entry name" value="GH15225P-RELATED"/>
    <property type="match status" value="1"/>
</dbReference>
<name>A0A7R9F2T9_9NEOP</name>
<evidence type="ECO:0000259" key="5">
    <source>
        <dbReference type="PROSITE" id="PS50600"/>
    </source>
</evidence>
<protein>
    <recommendedName>
        <fullName evidence="5">Ubiquitin-like protease family profile domain-containing protein</fullName>
    </recommendedName>
</protein>
<comment type="similarity">
    <text evidence="1">Belongs to the peptidase C48 family.</text>
</comment>
<sequence length="568" mass="65217">MVENIKVKKAIKFWKNPFRFDEVDENNDKDYEYCIRGPKQIRLSGRNTHFINSRGFPYNYQSKDFSSPNRSWSDSNMSKVVNQGPFASGSDKQDVINISNGDDDVLEIGESKPRVIARARRRPLAQRTYTEPEDDDDIQVVKVQESTASRSRRLGNTLISSKRDQTVRHRYFIGDARSKYTTQPLSTMQDKPRSTLDEGTDINERSKYEALLQYFTKVKLTSNKSRTGIPKPSIARRCGAVPVRMFKPTVEVVDLTEGSQDSPILEIDVETSGEKKPPMTASTKDGEPVFTPINTLDKMLKIHNIVYKDWTSELLDKWERLRKDQDAAIKSHETSLSTCSSASQHLVEDTLAERLDKYATLSGAEVPEIVEEKLPELTSAMQREIENALMPRPSTEVLVRSFGLEIKRHDMHTLAGLNWLNDEIINFYMNLIIERGKMDNYPNVYAMNTFFYPKLITSGYASLKRWTRKVDIFSQDLVIAPIHMNVHWCLAVMNMKTKNITYYDSMGAPNNRCLNGNPQQQNGSDCGVFTCIYAEYLSRKAELSFSQKDMPYFRQKMVYEILKSKLLL</sequence>
<dbReference type="Pfam" id="PF02902">
    <property type="entry name" value="Peptidase_C48"/>
    <property type="match status" value="2"/>
</dbReference>
<dbReference type="Gene3D" id="3.40.395.10">
    <property type="entry name" value="Adenoviral Proteinase, Chain A"/>
    <property type="match status" value="1"/>
</dbReference>
<organism evidence="6">
    <name type="scientific">Timema bartmani</name>
    <dbReference type="NCBI Taxonomy" id="61472"/>
    <lineage>
        <taxon>Eukaryota</taxon>
        <taxon>Metazoa</taxon>
        <taxon>Ecdysozoa</taxon>
        <taxon>Arthropoda</taxon>
        <taxon>Hexapoda</taxon>
        <taxon>Insecta</taxon>
        <taxon>Pterygota</taxon>
        <taxon>Neoptera</taxon>
        <taxon>Polyneoptera</taxon>
        <taxon>Phasmatodea</taxon>
        <taxon>Timematodea</taxon>
        <taxon>Timematoidea</taxon>
        <taxon>Timematidae</taxon>
        <taxon>Timema</taxon>
    </lineage>
</organism>
<keyword evidence="4" id="KW-0788">Thiol protease</keyword>
<reference evidence="6" key="1">
    <citation type="submission" date="2020-11" db="EMBL/GenBank/DDBJ databases">
        <authorList>
            <person name="Tran Van P."/>
        </authorList>
    </citation>
    <scope>NUCLEOTIDE SEQUENCE</scope>
</reference>
<dbReference type="GO" id="GO:0016929">
    <property type="term" value="F:deSUMOylase activity"/>
    <property type="evidence" value="ECO:0007669"/>
    <property type="project" value="TreeGrafter"/>
</dbReference>
<proteinExistence type="inferred from homology"/>
<evidence type="ECO:0000256" key="3">
    <source>
        <dbReference type="ARBA" id="ARBA00022801"/>
    </source>
</evidence>
<evidence type="ECO:0000256" key="2">
    <source>
        <dbReference type="ARBA" id="ARBA00022670"/>
    </source>
</evidence>
<dbReference type="InterPro" id="IPR003653">
    <property type="entry name" value="Peptidase_C48_C"/>
</dbReference>